<dbReference type="OrthoDB" id="1841852at2759"/>
<dbReference type="GO" id="GO:0045275">
    <property type="term" value="C:respiratory chain complex III"/>
    <property type="evidence" value="ECO:0007669"/>
    <property type="project" value="InterPro"/>
</dbReference>
<proteinExistence type="inferred from homology"/>
<dbReference type="GO" id="GO:0005743">
    <property type="term" value="C:mitochondrial inner membrane"/>
    <property type="evidence" value="ECO:0007669"/>
    <property type="project" value="UniProtKB-SubCell"/>
</dbReference>
<evidence type="ECO:0000256" key="4">
    <source>
        <dbReference type="ARBA" id="ARBA00022660"/>
    </source>
</evidence>
<evidence type="ECO:0000256" key="12">
    <source>
        <dbReference type="SAM" id="SignalP"/>
    </source>
</evidence>
<keyword evidence="6" id="KW-0999">Mitochondrion inner membrane</keyword>
<evidence type="ECO:0000313" key="13">
    <source>
        <dbReference type="EMBL" id="KAJ4966645.1"/>
    </source>
</evidence>
<name>A0A9Q0QP24_9MAGN</name>
<dbReference type="Proteomes" id="UP001141806">
    <property type="component" value="Unassembled WGS sequence"/>
</dbReference>
<keyword evidence="5 11" id="KW-0812">Transmembrane</keyword>
<evidence type="ECO:0000256" key="10">
    <source>
        <dbReference type="ARBA" id="ARBA00023136"/>
    </source>
</evidence>
<feature type="signal peptide" evidence="12">
    <location>
        <begin position="1"/>
        <end position="22"/>
    </location>
</feature>
<dbReference type="SUPFAM" id="SSF81508">
    <property type="entry name" value="Ubiquinone-binding protein QP-C of cytochrome bc1 complex (Ubiquinol-cytochrome c reductase)"/>
    <property type="match status" value="1"/>
</dbReference>
<dbReference type="InterPro" id="IPR036642">
    <property type="entry name" value="Cyt_bc1_su8_sf"/>
</dbReference>
<dbReference type="Pfam" id="PF10890">
    <property type="entry name" value="Cyt_b-c1_8"/>
    <property type="match status" value="1"/>
</dbReference>
<feature type="chain" id="PRO_5040275886" description="Cytochrome b-c1 complex subunit 8" evidence="12">
    <location>
        <begin position="23"/>
        <end position="106"/>
    </location>
</feature>
<evidence type="ECO:0000256" key="7">
    <source>
        <dbReference type="ARBA" id="ARBA00022982"/>
    </source>
</evidence>
<dbReference type="AlphaFoldDB" id="A0A9Q0QP24"/>
<dbReference type="GO" id="GO:0006122">
    <property type="term" value="P:mitochondrial electron transport, ubiquinol to cytochrome c"/>
    <property type="evidence" value="ECO:0007669"/>
    <property type="project" value="InterPro"/>
</dbReference>
<organism evidence="13 14">
    <name type="scientific">Protea cynaroides</name>
    <dbReference type="NCBI Taxonomy" id="273540"/>
    <lineage>
        <taxon>Eukaryota</taxon>
        <taxon>Viridiplantae</taxon>
        <taxon>Streptophyta</taxon>
        <taxon>Embryophyta</taxon>
        <taxon>Tracheophyta</taxon>
        <taxon>Spermatophyta</taxon>
        <taxon>Magnoliopsida</taxon>
        <taxon>Proteales</taxon>
        <taxon>Proteaceae</taxon>
        <taxon>Protea</taxon>
    </lineage>
</organism>
<dbReference type="PANTHER" id="PTHR34559:SF1">
    <property type="entry name" value="OS06G0175900 PROTEIN"/>
    <property type="match status" value="1"/>
</dbReference>
<evidence type="ECO:0000256" key="1">
    <source>
        <dbReference type="ARBA" id="ARBA00004434"/>
    </source>
</evidence>
<keyword evidence="3" id="KW-0813">Transport</keyword>
<feature type="transmembrane region" description="Helical" evidence="11">
    <location>
        <begin position="76"/>
        <end position="93"/>
    </location>
</feature>
<keyword evidence="4" id="KW-0679">Respiratory chain</keyword>
<dbReference type="InterPro" id="IPR020101">
    <property type="entry name" value="Cyt_b-c1_8-plants"/>
</dbReference>
<sequence length="106" mass="12439">MRGQAALHWRLARAYVLQLILAVALLRDSRRDIEYRMAKARMKVVIYSLSPFQQKVMPGLWKDFTGKIHQKVTENWLGVVLLVTPVVGTYTYAMNYKEQEKLAHRY</sequence>
<dbReference type="EMBL" id="JAMYWD010000007">
    <property type="protein sequence ID" value="KAJ4966645.1"/>
    <property type="molecule type" value="Genomic_DNA"/>
</dbReference>
<comment type="similarity">
    <text evidence="2">Belongs to the UQCRQ/QCR8 family.</text>
</comment>
<evidence type="ECO:0000256" key="6">
    <source>
        <dbReference type="ARBA" id="ARBA00022792"/>
    </source>
</evidence>
<comment type="caution">
    <text evidence="13">The sequence shown here is derived from an EMBL/GenBank/DDBJ whole genome shotgun (WGS) entry which is preliminary data.</text>
</comment>
<dbReference type="Gene3D" id="1.20.5.210">
    <property type="entry name" value="Cytochrome b-c1 complex subunit 8"/>
    <property type="match status" value="1"/>
</dbReference>
<accession>A0A9Q0QP24</accession>
<keyword evidence="8 11" id="KW-1133">Transmembrane helix</keyword>
<evidence type="ECO:0000256" key="5">
    <source>
        <dbReference type="ARBA" id="ARBA00022692"/>
    </source>
</evidence>
<evidence type="ECO:0000256" key="8">
    <source>
        <dbReference type="ARBA" id="ARBA00022989"/>
    </source>
</evidence>
<comment type="subcellular location">
    <subcellularLocation>
        <location evidence="1">Mitochondrion inner membrane</location>
        <topology evidence="1">Single-pass membrane protein</topology>
    </subcellularLocation>
</comment>
<evidence type="ECO:0008006" key="15">
    <source>
        <dbReference type="Google" id="ProtNLM"/>
    </source>
</evidence>
<keyword evidence="14" id="KW-1185">Reference proteome</keyword>
<evidence type="ECO:0000313" key="14">
    <source>
        <dbReference type="Proteomes" id="UP001141806"/>
    </source>
</evidence>
<keyword evidence="12" id="KW-0732">Signal</keyword>
<dbReference type="PANTHER" id="PTHR34559">
    <property type="entry name" value="CYTOCHROME B-C1 COMPLEX SUBUNIT 8"/>
    <property type="match status" value="1"/>
</dbReference>
<evidence type="ECO:0000256" key="9">
    <source>
        <dbReference type="ARBA" id="ARBA00023128"/>
    </source>
</evidence>
<keyword evidence="10 11" id="KW-0472">Membrane</keyword>
<keyword evidence="9" id="KW-0496">Mitochondrion</keyword>
<evidence type="ECO:0000256" key="11">
    <source>
        <dbReference type="SAM" id="Phobius"/>
    </source>
</evidence>
<protein>
    <recommendedName>
        <fullName evidence="15">Cytochrome b-c1 complex subunit 8</fullName>
    </recommendedName>
</protein>
<evidence type="ECO:0000256" key="2">
    <source>
        <dbReference type="ARBA" id="ARBA00007668"/>
    </source>
</evidence>
<gene>
    <name evidence="13" type="ORF">NE237_018494</name>
</gene>
<evidence type="ECO:0000256" key="3">
    <source>
        <dbReference type="ARBA" id="ARBA00022448"/>
    </source>
</evidence>
<keyword evidence="7" id="KW-0249">Electron transport</keyword>
<reference evidence="13" key="1">
    <citation type="journal article" date="2023" name="Plant J.">
        <title>The genome of the king protea, Protea cynaroides.</title>
        <authorList>
            <person name="Chang J."/>
            <person name="Duong T.A."/>
            <person name="Schoeman C."/>
            <person name="Ma X."/>
            <person name="Roodt D."/>
            <person name="Barker N."/>
            <person name="Li Z."/>
            <person name="Van de Peer Y."/>
            <person name="Mizrachi E."/>
        </authorList>
    </citation>
    <scope>NUCLEOTIDE SEQUENCE</scope>
    <source>
        <tissue evidence="13">Young leaves</tissue>
    </source>
</reference>